<organism evidence="4 5">
    <name type="scientific">Catenovulum maritimum</name>
    <dbReference type="NCBI Taxonomy" id="1513271"/>
    <lineage>
        <taxon>Bacteria</taxon>
        <taxon>Pseudomonadati</taxon>
        <taxon>Pseudomonadota</taxon>
        <taxon>Gammaproteobacteria</taxon>
        <taxon>Alteromonadales</taxon>
        <taxon>Alteromonadaceae</taxon>
        <taxon>Catenovulum</taxon>
    </lineage>
</organism>
<dbReference type="OrthoDB" id="9788221at2"/>
<dbReference type="Proteomes" id="UP000037600">
    <property type="component" value="Unassembled WGS sequence"/>
</dbReference>
<dbReference type="PATRIC" id="fig|1513271.3.peg.133"/>
<dbReference type="STRING" id="1513271.XM47_00640"/>
<gene>
    <name evidence="4" type="ORF">XM47_00640</name>
</gene>
<dbReference type="GO" id="GO:0005737">
    <property type="term" value="C:cytoplasm"/>
    <property type="evidence" value="ECO:0007669"/>
    <property type="project" value="TreeGrafter"/>
</dbReference>
<keyword evidence="2 4" id="KW-0413">Isomerase</keyword>
<name>A0A0J8GZL3_9ALTE</name>
<dbReference type="NCBIfam" id="TIGR00654">
    <property type="entry name" value="PhzF_family"/>
    <property type="match status" value="1"/>
</dbReference>
<evidence type="ECO:0000256" key="1">
    <source>
        <dbReference type="ARBA" id="ARBA00008270"/>
    </source>
</evidence>
<dbReference type="GO" id="GO:0016853">
    <property type="term" value="F:isomerase activity"/>
    <property type="evidence" value="ECO:0007669"/>
    <property type="project" value="UniProtKB-KW"/>
</dbReference>
<evidence type="ECO:0000256" key="3">
    <source>
        <dbReference type="PIRSR" id="PIRSR016184-1"/>
    </source>
</evidence>
<keyword evidence="5" id="KW-1185">Reference proteome</keyword>
<dbReference type="InterPro" id="IPR003719">
    <property type="entry name" value="Phenazine_PhzF-like"/>
</dbReference>
<evidence type="ECO:0000256" key="2">
    <source>
        <dbReference type="ARBA" id="ARBA00023235"/>
    </source>
</evidence>
<protein>
    <submittedName>
        <fullName evidence="4">Isomerase</fullName>
    </submittedName>
</protein>
<sequence length="260" mass="29146">MKIDLYQVDAFTDSVFKGNSAAVCPLTEWLNDSVMQSIAAENNLSETAFFVRQKDEYHIRWFTPSCEIDLCGHATLAAAYVIFNQLKTNITDTLLFNSKSGLLKVKQVEGLLQLDFPAQMPVKCPTPKSIIDAFNLKPISCHYNQDYLVVFENESDVLNADPDLSQLSTLDLRGVIITAKSSEYDFVNRFFAPNYGIDEDPVTGSAYTQLAPFWAKELNQNSFNAKQVSQRGGELIVELVEDRVLISGKAVLYMKGEIFI</sequence>
<reference evidence="4 5" key="1">
    <citation type="submission" date="2015-04" db="EMBL/GenBank/DDBJ databases">
        <title>Draft Genome Sequence of the Novel Agar-Digesting Marine Bacterium Q1.</title>
        <authorList>
            <person name="Li Y."/>
            <person name="Li D."/>
            <person name="Chen G."/>
            <person name="Du Z."/>
        </authorList>
    </citation>
    <scope>NUCLEOTIDE SEQUENCE [LARGE SCALE GENOMIC DNA]</scope>
    <source>
        <strain evidence="4 5">Q1</strain>
    </source>
</reference>
<dbReference type="AlphaFoldDB" id="A0A0J8GZL3"/>
<comment type="caution">
    <text evidence="4">The sequence shown here is derived from an EMBL/GenBank/DDBJ whole genome shotgun (WGS) entry which is preliminary data.</text>
</comment>
<evidence type="ECO:0000313" key="5">
    <source>
        <dbReference type="Proteomes" id="UP000037600"/>
    </source>
</evidence>
<dbReference type="PANTHER" id="PTHR13774">
    <property type="entry name" value="PHENAZINE BIOSYNTHESIS PROTEIN"/>
    <property type="match status" value="1"/>
</dbReference>
<evidence type="ECO:0000313" key="4">
    <source>
        <dbReference type="EMBL" id="KMT66674.1"/>
    </source>
</evidence>
<proteinExistence type="inferred from homology"/>
<feature type="active site" evidence="3">
    <location>
        <position position="46"/>
    </location>
</feature>
<accession>A0A0J8GZL3</accession>
<dbReference type="RefSeq" id="WP_048688191.1">
    <property type="nucleotide sequence ID" value="NZ_KQ130482.1"/>
</dbReference>
<dbReference type="SUPFAM" id="SSF54506">
    <property type="entry name" value="Diaminopimelate epimerase-like"/>
    <property type="match status" value="1"/>
</dbReference>
<dbReference type="Pfam" id="PF02567">
    <property type="entry name" value="PhzC-PhzF"/>
    <property type="match status" value="1"/>
</dbReference>
<comment type="similarity">
    <text evidence="1">Belongs to the PhzF family.</text>
</comment>
<dbReference type="PIRSF" id="PIRSF016184">
    <property type="entry name" value="PhzC_PhzF"/>
    <property type="match status" value="1"/>
</dbReference>
<dbReference type="Gene3D" id="3.10.310.10">
    <property type="entry name" value="Diaminopimelate Epimerase, Chain A, domain 1"/>
    <property type="match status" value="2"/>
</dbReference>
<dbReference type="EMBL" id="LAZL01000002">
    <property type="protein sequence ID" value="KMT66674.1"/>
    <property type="molecule type" value="Genomic_DNA"/>
</dbReference>
<dbReference type="PANTHER" id="PTHR13774:SF17">
    <property type="entry name" value="PHENAZINE BIOSYNTHESIS-LIKE DOMAIN-CONTAINING PROTEIN"/>
    <property type="match status" value="1"/>
</dbReference>